<gene>
    <name evidence="2" type="ORF">UX06_C0024G0010</name>
</gene>
<protein>
    <recommendedName>
        <fullName evidence="1">Helix-turn-helix domain-containing protein</fullName>
    </recommendedName>
</protein>
<comment type="caution">
    <text evidence="2">The sequence shown here is derived from an EMBL/GenBank/DDBJ whole genome shotgun (WGS) entry which is preliminary data.</text>
</comment>
<evidence type="ECO:0000313" key="2">
    <source>
        <dbReference type="EMBL" id="KKU04271.1"/>
    </source>
</evidence>
<sequence>MEDKLLTLKEVADILRVNERTVFRLIHGQNARGVKLPATKIGTWRISQKALTDFLVSNTNLRVLKRQGNKK</sequence>
<accession>A0A0G1M7P8</accession>
<reference evidence="2 3" key="1">
    <citation type="journal article" date="2015" name="Nature">
        <title>rRNA introns, odd ribosomes, and small enigmatic genomes across a large radiation of phyla.</title>
        <authorList>
            <person name="Brown C.T."/>
            <person name="Hug L.A."/>
            <person name="Thomas B.C."/>
            <person name="Sharon I."/>
            <person name="Castelle C.J."/>
            <person name="Singh A."/>
            <person name="Wilkins M.J."/>
            <person name="Williams K.H."/>
            <person name="Banfield J.F."/>
        </authorList>
    </citation>
    <scope>NUCLEOTIDE SEQUENCE [LARGE SCALE GENOMIC DNA]</scope>
</reference>
<organism evidence="2 3">
    <name type="scientific">Candidatus Giovannonibacteria bacterium GW2011_GWA2_45_21</name>
    <dbReference type="NCBI Taxonomy" id="1618649"/>
    <lineage>
        <taxon>Bacteria</taxon>
        <taxon>Candidatus Giovannoniibacteriota</taxon>
    </lineage>
</organism>
<name>A0A0G1M7P8_9BACT</name>
<dbReference type="EMBL" id="LCKT01000024">
    <property type="protein sequence ID" value="KKU04271.1"/>
    <property type="molecule type" value="Genomic_DNA"/>
</dbReference>
<feature type="domain" description="Helix-turn-helix" evidence="1">
    <location>
        <begin position="5"/>
        <end position="55"/>
    </location>
</feature>
<dbReference type="Proteomes" id="UP000034696">
    <property type="component" value="Unassembled WGS sequence"/>
</dbReference>
<dbReference type="Pfam" id="PF12728">
    <property type="entry name" value="HTH_17"/>
    <property type="match status" value="1"/>
</dbReference>
<evidence type="ECO:0000313" key="3">
    <source>
        <dbReference type="Proteomes" id="UP000034696"/>
    </source>
</evidence>
<proteinExistence type="predicted"/>
<dbReference type="AlphaFoldDB" id="A0A0G1M7P8"/>
<dbReference type="InterPro" id="IPR041657">
    <property type="entry name" value="HTH_17"/>
</dbReference>
<evidence type="ECO:0000259" key="1">
    <source>
        <dbReference type="Pfam" id="PF12728"/>
    </source>
</evidence>